<feature type="non-terminal residue" evidence="1">
    <location>
        <position position="116"/>
    </location>
</feature>
<organism evidence="1 2">
    <name type="scientific">Ensete ventricosum</name>
    <name type="common">Abyssinian banana</name>
    <name type="synonym">Musa ensete</name>
    <dbReference type="NCBI Taxonomy" id="4639"/>
    <lineage>
        <taxon>Eukaryota</taxon>
        <taxon>Viridiplantae</taxon>
        <taxon>Streptophyta</taxon>
        <taxon>Embryophyta</taxon>
        <taxon>Tracheophyta</taxon>
        <taxon>Spermatophyta</taxon>
        <taxon>Magnoliopsida</taxon>
        <taxon>Liliopsida</taxon>
        <taxon>Zingiberales</taxon>
        <taxon>Musaceae</taxon>
        <taxon>Ensete</taxon>
    </lineage>
</organism>
<proteinExistence type="predicted"/>
<evidence type="ECO:0000313" key="2">
    <source>
        <dbReference type="Proteomes" id="UP000287651"/>
    </source>
</evidence>
<protein>
    <submittedName>
        <fullName evidence="1">Uncharacterized protein</fullName>
    </submittedName>
</protein>
<dbReference type="EMBL" id="AMZH03005366">
    <property type="protein sequence ID" value="RRT66598.1"/>
    <property type="molecule type" value="Genomic_DNA"/>
</dbReference>
<name>A0A426ZRN5_ENSVE</name>
<dbReference type="Proteomes" id="UP000287651">
    <property type="component" value="Unassembled WGS sequence"/>
</dbReference>
<dbReference type="AlphaFoldDB" id="A0A426ZRN5"/>
<gene>
    <name evidence="1" type="ORF">B296_00040079</name>
</gene>
<reference evidence="1 2" key="1">
    <citation type="journal article" date="2014" name="Agronomy (Basel)">
        <title>A Draft Genome Sequence for Ensete ventricosum, the Drought-Tolerant Tree Against Hunger.</title>
        <authorList>
            <person name="Harrison J."/>
            <person name="Moore K.A."/>
            <person name="Paszkiewicz K."/>
            <person name="Jones T."/>
            <person name="Grant M."/>
            <person name="Ambacheew D."/>
            <person name="Muzemil S."/>
            <person name="Studholme D.J."/>
        </authorList>
    </citation>
    <scope>NUCLEOTIDE SEQUENCE [LARGE SCALE GENOMIC DNA]</scope>
</reference>
<accession>A0A426ZRN5</accession>
<sequence>MMEAKYLSALARFSTSYSSLMVYPHLGTSSSSTIPLPLSAEVLAVLPEASTGCSAATFRKRFLKPAPTPELGRFSTVDALASPVARALAADGAADPLPALSSDFILPRLNISAQQK</sequence>
<evidence type="ECO:0000313" key="1">
    <source>
        <dbReference type="EMBL" id="RRT66598.1"/>
    </source>
</evidence>
<comment type="caution">
    <text evidence="1">The sequence shown here is derived from an EMBL/GenBank/DDBJ whole genome shotgun (WGS) entry which is preliminary data.</text>
</comment>